<sequence>MHLRHIKAYSFKLVALWCQLENLAWHAAPTFLLFQACCYS</sequence>
<protein>
    <submittedName>
        <fullName evidence="1">Uncharacterized protein</fullName>
    </submittedName>
</protein>
<reference evidence="1" key="2">
    <citation type="journal article" date="2015" name="Data Brief">
        <title>Shoot transcriptome of the giant reed, Arundo donax.</title>
        <authorList>
            <person name="Barrero R.A."/>
            <person name="Guerrero F.D."/>
            <person name="Moolhuijzen P."/>
            <person name="Goolsby J.A."/>
            <person name="Tidwell J."/>
            <person name="Bellgard S.E."/>
            <person name="Bellgard M.I."/>
        </authorList>
    </citation>
    <scope>NUCLEOTIDE SEQUENCE</scope>
    <source>
        <tissue evidence="1">Shoot tissue taken approximately 20 cm above the soil surface</tissue>
    </source>
</reference>
<accession>A0A0A8Y4V8</accession>
<dbReference type="EMBL" id="GBRH01278858">
    <property type="protein sequence ID" value="JAD19037.1"/>
    <property type="molecule type" value="Transcribed_RNA"/>
</dbReference>
<organism evidence="1">
    <name type="scientific">Arundo donax</name>
    <name type="common">Giant reed</name>
    <name type="synonym">Donax arundinaceus</name>
    <dbReference type="NCBI Taxonomy" id="35708"/>
    <lineage>
        <taxon>Eukaryota</taxon>
        <taxon>Viridiplantae</taxon>
        <taxon>Streptophyta</taxon>
        <taxon>Embryophyta</taxon>
        <taxon>Tracheophyta</taxon>
        <taxon>Spermatophyta</taxon>
        <taxon>Magnoliopsida</taxon>
        <taxon>Liliopsida</taxon>
        <taxon>Poales</taxon>
        <taxon>Poaceae</taxon>
        <taxon>PACMAD clade</taxon>
        <taxon>Arundinoideae</taxon>
        <taxon>Arundineae</taxon>
        <taxon>Arundo</taxon>
    </lineage>
</organism>
<dbReference type="AlphaFoldDB" id="A0A0A8Y4V8"/>
<reference evidence="1" key="1">
    <citation type="submission" date="2014-09" db="EMBL/GenBank/DDBJ databases">
        <authorList>
            <person name="Magalhaes I.L.F."/>
            <person name="Oliveira U."/>
            <person name="Santos F.R."/>
            <person name="Vidigal T.H.D.A."/>
            <person name="Brescovit A.D."/>
            <person name="Santos A.J."/>
        </authorList>
    </citation>
    <scope>NUCLEOTIDE SEQUENCE</scope>
    <source>
        <tissue evidence="1">Shoot tissue taken approximately 20 cm above the soil surface</tissue>
    </source>
</reference>
<name>A0A0A8Y4V8_ARUDO</name>
<evidence type="ECO:0000313" key="1">
    <source>
        <dbReference type="EMBL" id="JAD19037.1"/>
    </source>
</evidence>
<proteinExistence type="predicted"/>